<keyword evidence="3" id="KW-1185">Reference proteome</keyword>
<dbReference type="SUPFAM" id="SSF53756">
    <property type="entry name" value="UDP-Glycosyltransferase/glycogen phosphorylase"/>
    <property type="match status" value="1"/>
</dbReference>
<dbReference type="PANTHER" id="PTHR12526:SF622">
    <property type="entry name" value="GLYCOSYLTRANSFERASE (GROUP I)"/>
    <property type="match status" value="1"/>
</dbReference>
<sequence length="386" mass="44165">MFKNWLAFGMSAYNTPGFQDTSRLMTRGFDGEVVYVEPPQSLLRWRNANALMWDWQPREHDAHHTVLTPPLSIPKKLDIFSLGLKRQASNLNTELSYRWGHEWRKETVVYVTNWTPYQYRLIECLNPTYLVFDCVDDVLAFPYDWNRDKVIEAWKRIANRASSVLAVSPTLRDQMETQLNRSVTLMPNGVDAQLFMKPASAVPPALELAGDKLRVGFAGTLNHWINFEAMLTLVEDFPEVTLFLLGRQGQMAEQQAQTFKRLLDHDRVHYLGGVPYEELPGYLQAQDVLILPRIASSASEASNPLKLFEYLAVGKPTVVGGVPIAQDLNRLVYGAETSLSYQDAFRRALDELRNPSPGIVRERQAYAMRRTWSERVRSTLRAIQTT</sequence>
<dbReference type="InterPro" id="IPR001296">
    <property type="entry name" value="Glyco_trans_1"/>
</dbReference>
<evidence type="ECO:0000313" key="2">
    <source>
        <dbReference type="EMBL" id="WAH36138.1"/>
    </source>
</evidence>
<dbReference type="GO" id="GO:0016757">
    <property type="term" value="F:glycosyltransferase activity"/>
    <property type="evidence" value="ECO:0007669"/>
    <property type="project" value="UniProtKB-KW"/>
</dbReference>
<accession>A0ABY6Z0S8</accession>
<keyword evidence="2" id="KW-0808">Transferase</keyword>
<dbReference type="Gene3D" id="3.40.50.2000">
    <property type="entry name" value="Glycogen Phosphorylase B"/>
    <property type="match status" value="1"/>
</dbReference>
<organism evidence="2 3">
    <name type="scientific">Alicyclobacillus dauci</name>
    <dbReference type="NCBI Taxonomy" id="1475485"/>
    <lineage>
        <taxon>Bacteria</taxon>
        <taxon>Bacillati</taxon>
        <taxon>Bacillota</taxon>
        <taxon>Bacilli</taxon>
        <taxon>Bacillales</taxon>
        <taxon>Alicyclobacillaceae</taxon>
        <taxon>Alicyclobacillus</taxon>
    </lineage>
</organism>
<keyword evidence="2" id="KW-0328">Glycosyltransferase</keyword>
<dbReference type="Proteomes" id="UP001164803">
    <property type="component" value="Chromosome"/>
</dbReference>
<dbReference type="Pfam" id="PF00534">
    <property type="entry name" value="Glycos_transf_1"/>
    <property type="match status" value="1"/>
</dbReference>
<dbReference type="EC" id="2.4.-.-" evidence="2"/>
<evidence type="ECO:0000313" key="3">
    <source>
        <dbReference type="Proteomes" id="UP001164803"/>
    </source>
</evidence>
<dbReference type="EMBL" id="CP104064">
    <property type="protein sequence ID" value="WAH36138.1"/>
    <property type="molecule type" value="Genomic_DNA"/>
</dbReference>
<dbReference type="RefSeq" id="WP_268043446.1">
    <property type="nucleotide sequence ID" value="NZ_CP104064.1"/>
</dbReference>
<evidence type="ECO:0000259" key="1">
    <source>
        <dbReference type="Pfam" id="PF00534"/>
    </source>
</evidence>
<dbReference type="Gene3D" id="3.40.50.11010">
    <property type="match status" value="1"/>
</dbReference>
<gene>
    <name evidence="2" type="ORF">NZD86_18090</name>
</gene>
<protein>
    <submittedName>
        <fullName evidence="2">Glycosyltransferase</fullName>
        <ecNumber evidence="2">2.4.-.-</ecNumber>
    </submittedName>
</protein>
<dbReference type="PANTHER" id="PTHR12526">
    <property type="entry name" value="GLYCOSYLTRANSFERASE"/>
    <property type="match status" value="1"/>
</dbReference>
<name>A0ABY6Z0S8_9BACL</name>
<reference evidence="2" key="1">
    <citation type="submission" date="2022-08" db="EMBL/GenBank/DDBJ databases">
        <title>Alicyclobacillus dauci DSM2870, complete genome.</title>
        <authorList>
            <person name="Wang Q."/>
            <person name="Cai R."/>
            <person name="Wang Z."/>
        </authorList>
    </citation>
    <scope>NUCLEOTIDE SEQUENCE</scope>
    <source>
        <strain evidence="2">DSM 28700</strain>
    </source>
</reference>
<feature type="domain" description="Glycosyl transferase family 1" evidence="1">
    <location>
        <begin position="206"/>
        <end position="328"/>
    </location>
</feature>
<proteinExistence type="predicted"/>